<dbReference type="InterPro" id="IPR033467">
    <property type="entry name" value="Tesmin/TSO1-like_CXC"/>
</dbReference>
<gene>
    <name evidence="6" type="ORF">M6B38_408830</name>
</gene>
<comment type="subcellular location">
    <subcellularLocation>
        <location evidence="1">Nucleus</location>
    </subcellularLocation>
</comment>
<feature type="domain" description="CRC" evidence="5">
    <location>
        <begin position="496"/>
        <end position="623"/>
    </location>
</feature>
<comment type="similarity">
    <text evidence="2">Belongs to the lin-54 family.</text>
</comment>
<accession>A0AAX6FMU7</accession>
<evidence type="ECO:0000259" key="5">
    <source>
        <dbReference type="PROSITE" id="PS51634"/>
    </source>
</evidence>
<evidence type="ECO:0000256" key="3">
    <source>
        <dbReference type="ARBA" id="ARBA00023242"/>
    </source>
</evidence>
<reference evidence="6" key="1">
    <citation type="journal article" date="2023" name="GigaByte">
        <title>Genome assembly of the bearded iris, Iris pallida Lam.</title>
        <authorList>
            <person name="Bruccoleri R.E."/>
            <person name="Oakeley E.J."/>
            <person name="Faust A.M.E."/>
            <person name="Altorfer M."/>
            <person name="Dessus-Babus S."/>
            <person name="Burckhardt D."/>
            <person name="Oertli M."/>
            <person name="Naumann U."/>
            <person name="Petersen F."/>
            <person name="Wong J."/>
        </authorList>
    </citation>
    <scope>NUCLEOTIDE SEQUENCE</scope>
    <source>
        <strain evidence="6">GSM-AAB239-AS_SAM_17_03QT</strain>
    </source>
</reference>
<evidence type="ECO:0000313" key="7">
    <source>
        <dbReference type="Proteomes" id="UP001140949"/>
    </source>
</evidence>
<name>A0AAX6FMU7_IRIPA</name>
<protein>
    <submittedName>
        <fullName evidence="6">Protein tesmin/TSO1-like CXC 2</fullName>
    </submittedName>
</protein>
<keyword evidence="3" id="KW-0539">Nucleus</keyword>
<dbReference type="Proteomes" id="UP001140949">
    <property type="component" value="Unassembled WGS sequence"/>
</dbReference>
<dbReference type="PANTHER" id="PTHR46159">
    <property type="entry name" value="PROTEIN TESMIN/TSO1-LIKE CXC 2"/>
    <property type="match status" value="1"/>
</dbReference>
<evidence type="ECO:0000256" key="2">
    <source>
        <dbReference type="ARBA" id="ARBA00007267"/>
    </source>
</evidence>
<sequence length="802" mass="87467">MDTPERSKVGGTPVSKFEDSPIFNFIDNLSPIQPVKSVHGAQVFPSLSYASISSFFSSPQLNSQKELRWPVRQPFSYSSKFEMSSESAAETNLCPEISDSTKLSSCSVVAQEKSNIACVLNEAAVDPPDECSTEPSNSTQVHYGSGGPNHNTAPSYGIKADLRFNTDPAPIEVVPFVSDGVERREVLFATEVELQEKSQAEGSKEIVEGCGWEDLLSDGVDEMLIFDNSTVSETCKSQEESLLAKTNKQTCLISRHVDVLNVPRNIQPDGSCGPCLQTATEGPALDNNGEAGKQHGVDHTPQILSGSSQKQAMNDQTQKIEGNNICISLGCEVDSQLHHGMRRRCLVFESFARNSNNNSTFQPSVSLPCTEKFTSDDRHFTSSRTGSGLSPQTLPGIGLHLNTLATISKNRIVTPETLSSGRHLLSMPCTISPFPPLTALKSFNSEKDQFNGSEVRDLEGLDNDSSEVPSVGLSEDLNHSSPKKKKRKIDNGETEACKRCNCKKSKCLKLYCECFAAGVYCVEPCSCQGCFNKPVHEETVLATRKQIETRNPLAFAPKVIRASEPVQDVGIQEETNKTPASARHKRGCNCKKSSCLKKYCECYQAGVGCSTSCRCEGCKNAFGRKDGEEIDHLVEEMDDCEKQMDKPDDGQQNAATHDNKHHCTDNILLDTPCFQICSPYVNMPSLSSGKPPQSSTSSIGYQTLQMLRKCDIPLPRRKIDKHFKPASDDDTPEILRNDSSPGTSVKTSSPNGKRVSPPHIGLGMSPNCKGGRKLILKSIPSLASLSSSVPDDYTVNYSVHPH</sequence>
<feature type="region of interest" description="Disordered" evidence="4">
    <location>
        <begin position="454"/>
        <end position="488"/>
    </location>
</feature>
<dbReference type="SMART" id="SM01114">
    <property type="entry name" value="CXC"/>
    <property type="match status" value="2"/>
</dbReference>
<dbReference type="EMBL" id="JANAVB010027600">
    <property type="protein sequence ID" value="KAJ6817726.1"/>
    <property type="molecule type" value="Genomic_DNA"/>
</dbReference>
<feature type="compositionally biased region" description="Polar residues" evidence="4">
    <location>
        <begin position="737"/>
        <end position="751"/>
    </location>
</feature>
<feature type="region of interest" description="Disordered" evidence="4">
    <location>
        <begin position="129"/>
        <end position="149"/>
    </location>
</feature>
<reference evidence="6" key="2">
    <citation type="submission" date="2023-04" db="EMBL/GenBank/DDBJ databases">
        <authorList>
            <person name="Bruccoleri R.E."/>
            <person name="Oakeley E.J."/>
            <person name="Faust A.-M."/>
            <person name="Dessus-Babus S."/>
            <person name="Altorfer M."/>
            <person name="Burckhardt D."/>
            <person name="Oertli M."/>
            <person name="Naumann U."/>
            <person name="Petersen F."/>
            <person name="Wong J."/>
        </authorList>
    </citation>
    <scope>NUCLEOTIDE SEQUENCE</scope>
    <source>
        <strain evidence="6">GSM-AAB239-AS_SAM_17_03QT</strain>
        <tissue evidence="6">Leaf</tissue>
    </source>
</reference>
<dbReference type="Pfam" id="PF03638">
    <property type="entry name" value="TCR"/>
    <property type="match status" value="2"/>
</dbReference>
<dbReference type="AlphaFoldDB" id="A0AAX6FMU7"/>
<dbReference type="GO" id="GO:0003700">
    <property type="term" value="F:DNA-binding transcription factor activity"/>
    <property type="evidence" value="ECO:0007669"/>
    <property type="project" value="InterPro"/>
</dbReference>
<dbReference type="PANTHER" id="PTHR46159:SF12">
    <property type="entry name" value="PROTEIN TESMIN_TSO1-LIKE CXC 3-RELATED"/>
    <property type="match status" value="1"/>
</dbReference>
<organism evidence="6 7">
    <name type="scientific">Iris pallida</name>
    <name type="common">Sweet iris</name>
    <dbReference type="NCBI Taxonomy" id="29817"/>
    <lineage>
        <taxon>Eukaryota</taxon>
        <taxon>Viridiplantae</taxon>
        <taxon>Streptophyta</taxon>
        <taxon>Embryophyta</taxon>
        <taxon>Tracheophyta</taxon>
        <taxon>Spermatophyta</taxon>
        <taxon>Magnoliopsida</taxon>
        <taxon>Liliopsida</taxon>
        <taxon>Asparagales</taxon>
        <taxon>Iridaceae</taxon>
        <taxon>Iridoideae</taxon>
        <taxon>Irideae</taxon>
        <taxon>Iris</taxon>
    </lineage>
</organism>
<evidence type="ECO:0000256" key="4">
    <source>
        <dbReference type="SAM" id="MobiDB-lite"/>
    </source>
</evidence>
<evidence type="ECO:0000256" key="1">
    <source>
        <dbReference type="ARBA" id="ARBA00004123"/>
    </source>
</evidence>
<proteinExistence type="inferred from homology"/>
<dbReference type="InterPro" id="IPR044522">
    <property type="entry name" value="TSO1-like"/>
</dbReference>
<keyword evidence="7" id="KW-1185">Reference proteome</keyword>
<evidence type="ECO:0000313" key="6">
    <source>
        <dbReference type="EMBL" id="KAJ6817726.1"/>
    </source>
</evidence>
<feature type="region of interest" description="Disordered" evidence="4">
    <location>
        <begin position="721"/>
        <end position="766"/>
    </location>
</feature>
<feature type="compositionally biased region" description="Polar residues" evidence="4">
    <location>
        <begin position="133"/>
        <end position="149"/>
    </location>
</feature>
<comment type="caution">
    <text evidence="6">The sequence shown here is derived from an EMBL/GenBank/DDBJ whole genome shotgun (WGS) entry which is preliminary data.</text>
</comment>
<dbReference type="PROSITE" id="PS51634">
    <property type="entry name" value="CRC"/>
    <property type="match status" value="1"/>
</dbReference>
<dbReference type="InterPro" id="IPR005172">
    <property type="entry name" value="CRC"/>
</dbReference>
<dbReference type="GO" id="GO:0005634">
    <property type="term" value="C:nucleus"/>
    <property type="evidence" value="ECO:0007669"/>
    <property type="project" value="UniProtKB-SubCell"/>
</dbReference>